<dbReference type="OrthoDB" id="2309723at2759"/>
<keyword evidence="4" id="KW-0804">Transcription</keyword>
<evidence type="ECO:0000313" key="9">
    <source>
        <dbReference type="Proteomes" id="UP000076154"/>
    </source>
</evidence>
<dbReference type="GO" id="GO:0005634">
    <property type="term" value="C:nucleus"/>
    <property type="evidence" value="ECO:0007669"/>
    <property type="project" value="UniProtKB-SubCell"/>
</dbReference>
<dbReference type="PANTHER" id="PTHR47338:SF29">
    <property type="entry name" value="ZN(2)-C6 FUNGAL-TYPE DOMAIN-CONTAINING PROTEIN"/>
    <property type="match status" value="1"/>
</dbReference>
<evidence type="ECO:0000313" key="8">
    <source>
        <dbReference type="EMBL" id="RDB27861.1"/>
    </source>
</evidence>
<protein>
    <recommendedName>
        <fullName evidence="7">Zn(2)-C6 fungal-type domain-containing protein</fullName>
    </recommendedName>
</protein>
<evidence type="ECO:0000256" key="3">
    <source>
        <dbReference type="ARBA" id="ARBA00023015"/>
    </source>
</evidence>
<feature type="compositionally biased region" description="Low complexity" evidence="6">
    <location>
        <begin position="154"/>
        <end position="165"/>
    </location>
</feature>
<accession>A0A369JZS1</accession>
<evidence type="ECO:0000256" key="6">
    <source>
        <dbReference type="SAM" id="MobiDB-lite"/>
    </source>
</evidence>
<dbReference type="SUPFAM" id="SSF57701">
    <property type="entry name" value="Zn2/Cys6 DNA-binding domain"/>
    <property type="match status" value="1"/>
</dbReference>
<evidence type="ECO:0000256" key="4">
    <source>
        <dbReference type="ARBA" id="ARBA00023163"/>
    </source>
</evidence>
<feature type="domain" description="Zn(2)-C6 fungal-type" evidence="7">
    <location>
        <begin position="25"/>
        <end position="57"/>
    </location>
</feature>
<dbReference type="InterPro" id="IPR050815">
    <property type="entry name" value="TF_fung"/>
</dbReference>
<dbReference type="InterPro" id="IPR036864">
    <property type="entry name" value="Zn2-C6_fun-type_DNA-bd_sf"/>
</dbReference>
<dbReference type="InterPro" id="IPR001138">
    <property type="entry name" value="Zn2Cys6_DnaBD"/>
</dbReference>
<comment type="subcellular location">
    <subcellularLocation>
        <location evidence="1">Nucleus</location>
    </subcellularLocation>
</comment>
<gene>
    <name evidence="8" type="ORF">Hypma_002301</name>
</gene>
<dbReference type="CDD" id="cd12148">
    <property type="entry name" value="fungal_TF_MHR"/>
    <property type="match status" value="1"/>
</dbReference>
<comment type="caution">
    <text evidence="8">The sequence shown here is derived from an EMBL/GenBank/DDBJ whole genome shotgun (WGS) entry which is preliminary data.</text>
</comment>
<dbReference type="GO" id="GO:0000981">
    <property type="term" value="F:DNA-binding transcription factor activity, RNA polymerase II-specific"/>
    <property type="evidence" value="ECO:0007669"/>
    <property type="project" value="InterPro"/>
</dbReference>
<dbReference type="PROSITE" id="PS50048">
    <property type="entry name" value="ZN2_CY6_FUNGAL_2"/>
    <property type="match status" value="1"/>
</dbReference>
<reference evidence="8" key="1">
    <citation type="submission" date="2018-04" db="EMBL/GenBank/DDBJ databases">
        <title>Whole genome sequencing of Hypsizygus marmoreus.</title>
        <authorList>
            <person name="Choi I.-G."/>
            <person name="Min B."/>
            <person name="Kim J.-G."/>
            <person name="Kim S."/>
            <person name="Oh Y.-L."/>
            <person name="Kong W.-S."/>
            <person name="Park H."/>
            <person name="Jeong J."/>
            <person name="Song E.-S."/>
        </authorList>
    </citation>
    <scope>NUCLEOTIDE SEQUENCE [LARGE SCALE GENOMIC DNA]</scope>
    <source>
        <strain evidence="8">51987-8</strain>
    </source>
</reference>
<dbReference type="InParanoid" id="A0A369JZS1"/>
<dbReference type="CDD" id="cd00067">
    <property type="entry name" value="GAL4"/>
    <property type="match status" value="1"/>
</dbReference>
<name>A0A369JZS1_HYPMA</name>
<feature type="region of interest" description="Disordered" evidence="6">
    <location>
        <begin position="81"/>
        <end position="111"/>
    </location>
</feature>
<dbReference type="PROSITE" id="PS00463">
    <property type="entry name" value="ZN2_CY6_FUNGAL_1"/>
    <property type="match status" value="1"/>
</dbReference>
<dbReference type="STRING" id="39966.A0A369JZS1"/>
<evidence type="ECO:0000259" key="7">
    <source>
        <dbReference type="PROSITE" id="PS50048"/>
    </source>
</evidence>
<dbReference type="Pfam" id="PF00172">
    <property type="entry name" value="Zn_clus"/>
    <property type="match status" value="1"/>
</dbReference>
<keyword evidence="3" id="KW-0805">Transcription regulation</keyword>
<organism evidence="8 9">
    <name type="scientific">Hypsizygus marmoreus</name>
    <name type="common">White beech mushroom</name>
    <name type="synonym">Agaricus marmoreus</name>
    <dbReference type="NCBI Taxonomy" id="39966"/>
    <lineage>
        <taxon>Eukaryota</taxon>
        <taxon>Fungi</taxon>
        <taxon>Dikarya</taxon>
        <taxon>Basidiomycota</taxon>
        <taxon>Agaricomycotina</taxon>
        <taxon>Agaricomycetes</taxon>
        <taxon>Agaricomycetidae</taxon>
        <taxon>Agaricales</taxon>
        <taxon>Tricholomatineae</taxon>
        <taxon>Lyophyllaceae</taxon>
        <taxon>Hypsizygus</taxon>
    </lineage>
</organism>
<keyword evidence="5" id="KW-0539">Nucleus</keyword>
<sequence>MIAEQPKTNTAASKAMAKPLKRGRACMTCRILKIKCDGVRPICGPCRKNPKEEECEFSDGPTRSRTKVLEETVSRLEARLQELEHPDETTPSVTLHDPYSPYHDSRQLSKHPSTLLMPDSRLFTPLSPFSPTSATSSLPSGRQWTSFGLEAKSDSVTSSGSSSSPHGHHASSPFLGEEEPSFGIIQNLVDNFLPHASEFGFFLNTNRFRHATLLPLPFGHHSRPSRSLLSAVYLWGAHLSQSELLLAQEHTLMIRALQHTATDIMGPHPDAVLHTLQAEVLLAYYLFQTGRFLEAKTHAATAVSLALAAGFHKIRTSNLHPQPMIGLSSETPISLHPPHDNIEEGERINGFWTVLMLHKYLTIALEPPTSVCGTLEAPGTQIDTPWPLDITNYSEGLLHPDVRGSNTIRNFLVNIPEQGYQGQSVLAMNAKAAILFHRSAQLSGQWTPNLQPREFQSFAAVFQSLNRLIETLRHSLTPLAQLDVKNPYTRTIVLTHALTDAATIKLHSIFSYSDSSSKQHCLTSARNMLAFAGFNIQDVGYLNPIIGTLWMTACHVFIDEISRLRSMHTAWPPNTEGSEDELMERLRSGMAVLNTLSDESSLGKYQLTKIQEAFSAI</sequence>
<dbReference type="PANTHER" id="PTHR47338">
    <property type="entry name" value="ZN(II)2CYS6 TRANSCRIPTION FACTOR (EUROFUNG)-RELATED"/>
    <property type="match status" value="1"/>
</dbReference>
<dbReference type="SMART" id="SM00066">
    <property type="entry name" value="GAL4"/>
    <property type="match status" value="1"/>
</dbReference>
<dbReference type="EMBL" id="LUEZ02000013">
    <property type="protein sequence ID" value="RDB27861.1"/>
    <property type="molecule type" value="Genomic_DNA"/>
</dbReference>
<evidence type="ECO:0000256" key="2">
    <source>
        <dbReference type="ARBA" id="ARBA00022723"/>
    </source>
</evidence>
<proteinExistence type="predicted"/>
<evidence type="ECO:0000256" key="5">
    <source>
        <dbReference type="ARBA" id="ARBA00023242"/>
    </source>
</evidence>
<dbReference type="AlphaFoldDB" id="A0A369JZS1"/>
<keyword evidence="2" id="KW-0479">Metal-binding</keyword>
<dbReference type="Gene3D" id="4.10.240.10">
    <property type="entry name" value="Zn(2)-C6 fungal-type DNA-binding domain"/>
    <property type="match status" value="1"/>
</dbReference>
<dbReference type="GO" id="GO:0008270">
    <property type="term" value="F:zinc ion binding"/>
    <property type="evidence" value="ECO:0007669"/>
    <property type="project" value="InterPro"/>
</dbReference>
<evidence type="ECO:0000256" key="1">
    <source>
        <dbReference type="ARBA" id="ARBA00004123"/>
    </source>
</evidence>
<dbReference type="Proteomes" id="UP000076154">
    <property type="component" value="Unassembled WGS sequence"/>
</dbReference>
<feature type="region of interest" description="Disordered" evidence="6">
    <location>
        <begin position="153"/>
        <end position="175"/>
    </location>
</feature>
<keyword evidence="9" id="KW-1185">Reference proteome</keyword>